<dbReference type="EMBL" id="LXQA010213022">
    <property type="protein sequence ID" value="MCI34365.1"/>
    <property type="molecule type" value="Genomic_DNA"/>
</dbReference>
<keyword evidence="2" id="KW-1185">Reference proteome</keyword>
<dbReference type="Proteomes" id="UP000265520">
    <property type="component" value="Unassembled WGS sequence"/>
</dbReference>
<proteinExistence type="predicted"/>
<protein>
    <submittedName>
        <fullName evidence="1">Uncharacterized protein</fullName>
    </submittedName>
</protein>
<sequence length="21" mass="2179">LSNGIASTKLIASYVHSCDTV</sequence>
<comment type="caution">
    <text evidence="1">The sequence shown here is derived from an EMBL/GenBank/DDBJ whole genome shotgun (WGS) entry which is preliminary data.</text>
</comment>
<dbReference type="AlphaFoldDB" id="A0A392RFK2"/>
<reference evidence="1 2" key="1">
    <citation type="journal article" date="2018" name="Front. Plant Sci.">
        <title>Red Clover (Trifolium pratense) and Zigzag Clover (T. medium) - A Picture of Genomic Similarities and Differences.</title>
        <authorList>
            <person name="Dluhosova J."/>
            <person name="Istvanek J."/>
            <person name="Nedelnik J."/>
            <person name="Repkova J."/>
        </authorList>
    </citation>
    <scope>NUCLEOTIDE SEQUENCE [LARGE SCALE GENOMIC DNA]</scope>
    <source>
        <strain evidence="2">cv. 10/8</strain>
        <tissue evidence="1">Leaf</tissue>
    </source>
</reference>
<accession>A0A392RFK2</accession>
<organism evidence="1 2">
    <name type="scientific">Trifolium medium</name>
    <dbReference type="NCBI Taxonomy" id="97028"/>
    <lineage>
        <taxon>Eukaryota</taxon>
        <taxon>Viridiplantae</taxon>
        <taxon>Streptophyta</taxon>
        <taxon>Embryophyta</taxon>
        <taxon>Tracheophyta</taxon>
        <taxon>Spermatophyta</taxon>
        <taxon>Magnoliopsida</taxon>
        <taxon>eudicotyledons</taxon>
        <taxon>Gunneridae</taxon>
        <taxon>Pentapetalae</taxon>
        <taxon>rosids</taxon>
        <taxon>fabids</taxon>
        <taxon>Fabales</taxon>
        <taxon>Fabaceae</taxon>
        <taxon>Papilionoideae</taxon>
        <taxon>50 kb inversion clade</taxon>
        <taxon>NPAAA clade</taxon>
        <taxon>Hologalegina</taxon>
        <taxon>IRL clade</taxon>
        <taxon>Trifolieae</taxon>
        <taxon>Trifolium</taxon>
    </lineage>
</organism>
<evidence type="ECO:0000313" key="1">
    <source>
        <dbReference type="EMBL" id="MCI34365.1"/>
    </source>
</evidence>
<feature type="non-terminal residue" evidence="1">
    <location>
        <position position="1"/>
    </location>
</feature>
<name>A0A392RFK2_9FABA</name>
<evidence type="ECO:0000313" key="2">
    <source>
        <dbReference type="Proteomes" id="UP000265520"/>
    </source>
</evidence>